<dbReference type="PROSITE" id="PS50113">
    <property type="entry name" value="PAC"/>
    <property type="match status" value="1"/>
</dbReference>
<evidence type="ECO:0000256" key="2">
    <source>
        <dbReference type="ARBA" id="ARBA00004651"/>
    </source>
</evidence>
<keyword evidence="10" id="KW-0902">Two-component regulatory system</keyword>
<feature type="transmembrane region" description="Helical" evidence="12">
    <location>
        <begin position="126"/>
        <end position="149"/>
    </location>
</feature>
<dbReference type="Gene3D" id="3.30.450.20">
    <property type="entry name" value="PAS domain"/>
    <property type="match status" value="1"/>
</dbReference>
<comment type="subcellular location">
    <subcellularLocation>
        <location evidence="2">Cell membrane</location>
        <topology evidence="2">Multi-pass membrane protein</topology>
    </subcellularLocation>
</comment>
<dbReference type="CDD" id="cd00130">
    <property type="entry name" value="PAS"/>
    <property type="match status" value="1"/>
</dbReference>
<dbReference type="SUPFAM" id="SSF55874">
    <property type="entry name" value="ATPase domain of HSP90 chaperone/DNA topoisomerase II/histidine kinase"/>
    <property type="match status" value="1"/>
</dbReference>
<dbReference type="PROSITE" id="PS50112">
    <property type="entry name" value="PAS"/>
    <property type="match status" value="1"/>
</dbReference>
<feature type="transmembrane region" description="Helical" evidence="12">
    <location>
        <begin position="37"/>
        <end position="54"/>
    </location>
</feature>
<protein>
    <recommendedName>
        <fullName evidence="3">histidine kinase</fullName>
        <ecNumber evidence="3">2.7.13.3</ecNumber>
    </recommendedName>
</protein>
<dbReference type="Pfam" id="PF13426">
    <property type="entry name" value="PAS_9"/>
    <property type="match status" value="1"/>
</dbReference>
<evidence type="ECO:0000256" key="12">
    <source>
        <dbReference type="SAM" id="Phobius"/>
    </source>
</evidence>
<dbReference type="FunFam" id="3.30.565.10:FF:000006">
    <property type="entry name" value="Sensor histidine kinase WalK"/>
    <property type="match status" value="1"/>
</dbReference>
<dbReference type="PRINTS" id="PR00344">
    <property type="entry name" value="BCTRLSENSOR"/>
</dbReference>
<gene>
    <name evidence="17" type="ORF">EDD55_101466</name>
</gene>
<dbReference type="InterPro" id="IPR006189">
    <property type="entry name" value="CHASE_dom"/>
</dbReference>
<dbReference type="SMART" id="SM00387">
    <property type="entry name" value="HATPase_c"/>
    <property type="match status" value="1"/>
</dbReference>
<dbReference type="InterPro" id="IPR035965">
    <property type="entry name" value="PAS-like_dom_sf"/>
</dbReference>
<feature type="domain" description="CHASE" evidence="16">
    <location>
        <begin position="258"/>
        <end position="485"/>
    </location>
</feature>
<keyword evidence="11 12" id="KW-0472">Membrane</keyword>
<feature type="domain" description="PAC" evidence="15">
    <location>
        <begin position="629"/>
        <end position="679"/>
    </location>
</feature>
<feature type="transmembrane region" description="Helical" evidence="12">
    <location>
        <begin position="59"/>
        <end position="78"/>
    </location>
</feature>
<dbReference type="InterPro" id="IPR000014">
    <property type="entry name" value="PAS"/>
</dbReference>
<dbReference type="PANTHER" id="PTHR43047">
    <property type="entry name" value="TWO-COMPONENT HISTIDINE PROTEIN KINASE"/>
    <property type="match status" value="1"/>
</dbReference>
<keyword evidence="4" id="KW-1003">Cell membrane</keyword>
<evidence type="ECO:0000256" key="9">
    <source>
        <dbReference type="ARBA" id="ARBA00022989"/>
    </source>
</evidence>
<comment type="catalytic activity">
    <reaction evidence="1">
        <text>ATP + protein L-histidine = ADP + protein N-phospho-L-histidine.</text>
        <dbReference type="EC" id="2.7.13.3"/>
    </reaction>
</comment>
<dbReference type="SMART" id="SM00091">
    <property type="entry name" value="PAS"/>
    <property type="match status" value="1"/>
</dbReference>
<feature type="transmembrane region" description="Helical" evidence="12">
    <location>
        <begin position="12"/>
        <end position="31"/>
    </location>
</feature>
<dbReference type="Gene3D" id="1.10.287.130">
    <property type="match status" value="1"/>
</dbReference>
<dbReference type="InterPro" id="IPR004358">
    <property type="entry name" value="Sig_transdc_His_kin-like_C"/>
</dbReference>
<dbReference type="SMART" id="SM01079">
    <property type="entry name" value="CHASE"/>
    <property type="match status" value="1"/>
</dbReference>
<keyword evidence="18" id="KW-1185">Reference proteome</keyword>
<dbReference type="GO" id="GO:0009927">
    <property type="term" value="F:histidine phosphotransfer kinase activity"/>
    <property type="evidence" value="ECO:0007669"/>
    <property type="project" value="TreeGrafter"/>
</dbReference>
<dbReference type="SUPFAM" id="SSF47384">
    <property type="entry name" value="Homodimeric domain of signal transducing histidine kinase"/>
    <property type="match status" value="1"/>
</dbReference>
<keyword evidence="8" id="KW-0418">Kinase</keyword>
<evidence type="ECO:0000256" key="7">
    <source>
        <dbReference type="ARBA" id="ARBA00022692"/>
    </source>
</evidence>
<dbReference type="Gene3D" id="3.30.450.350">
    <property type="entry name" value="CHASE domain"/>
    <property type="match status" value="1"/>
</dbReference>
<evidence type="ECO:0000256" key="1">
    <source>
        <dbReference type="ARBA" id="ARBA00000085"/>
    </source>
</evidence>
<proteinExistence type="predicted"/>
<keyword evidence="6" id="KW-0808">Transferase</keyword>
<keyword evidence="5" id="KW-0597">Phosphoprotein</keyword>
<feature type="domain" description="Histidine kinase" evidence="13">
    <location>
        <begin position="683"/>
        <end position="902"/>
    </location>
</feature>
<dbReference type="RefSeq" id="WP_132937842.1">
    <property type="nucleotide sequence ID" value="NZ_CP119676.1"/>
</dbReference>
<dbReference type="PANTHER" id="PTHR43047:SF72">
    <property type="entry name" value="OSMOSENSING HISTIDINE PROTEIN KINASE SLN1"/>
    <property type="match status" value="1"/>
</dbReference>
<feature type="domain" description="PAS" evidence="14">
    <location>
        <begin position="543"/>
        <end position="617"/>
    </location>
</feature>
<reference evidence="17 18" key="1">
    <citation type="submission" date="2019-03" db="EMBL/GenBank/DDBJ databases">
        <title>Genomic Encyclopedia of Type Strains, Phase IV (KMG-IV): sequencing the most valuable type-strain genomes for metagenomic binning, comparative biology and taxonomic classification.</title>
        <authorList>
            <person name="Goeker M."/>
        </authorList>
    </citation>
    <scope>NUCLEOTIDE SEQUENCE [LARGE SCALE GENOMIC DNA]</scope>
    <source>
        <strain evidence="17 18">DSM 101688</strain>
    </source>
</reference>
<dbReference type="InterPro" id="IPR042240">
    <property type="entry name" value="CHASE_sf"/>
</dbReference>
<evidence type="ECO:0000259" key="15">
    <source>
        <dbReference type="PROSITE" id="PS50113"/>
    </source>
</evidence>
<sequence length="905" mass="98538">MFKKSPSGKFTVEIAILAATYFGACILGRHFAISPGYVTAVFPASGIALAAILLRGYTLWPGIFLGSFLGNVVLLSRLDINDLHVGLAAVGIAIGATLQALAGGAMIKRYILKPLDLDEAADIFKFLGLGGPLSCLISATVGVIVLHGVGALASGAAIEGWWSWWLGDTFGVLITTPLIFIFMAPPRDIWSKRRTTVALPVAISLFALLMLFIQIRGWESEQIQFNFHDKSLQIATALSESMKIPHETVASLERFYASSGAISPAEFSTFTAYALKNHPSIQALEWVAKVPGAQRASFIRQQRQLRAPNFRITERDPSGRIVPAKIRPVYYPVTYVDPHISNERALGFDLGSNHNRLTALNKARDEGRMIATGRINLIQGNSKTTGLLLLHPLYDMGVTPTSITERRRLLSGFVLGVFRIKDIFNGVLDNHDESDTVLIVKDLSAPKSAELLYGDPTALPDPSSPEASWTIHIPFQVADRHWELNFTPAAGFLEKHRPWQSWLGLNGGLMFVGLFLILLLVLTGHTARTERLVAERTRELSRSEESARAVFDTVLDGVIIIDEAGAIKSANAAALESFGYRPENLAGMSISSLIPEIAHITNVSQLAATYAQGKQHDDDESDGGDYIGAFSEVQALRRDGAAFPIELSIAEMNIEGECLFVGVLRDITERKEVDRIKDEFISTISHELRTPLTSIKGSLGLLSGKTSKISPQKSSELIDLALKNTERLILLVNDILDMEKLASGQMVFDKHPLNFADLVHQGIRENSGFADAYGVTYKPGAIADDLLVRADQSRLQQVIANLLSNAVKFSPRGGVVGITLVRRNNIARLSVSDHGTGIPPEFQPLVFDRFTQADASDTRSGSGTGLGLHISKSIVEKHDGRISFISPPGEGATFFVDLPILEARL</sequence>
<dbReference type="Proteomes" id="UP000295304">
    <property type="component" value="Unassembled WGS sequence"/>
</dbReference>
<dbReference type="CDD" id="cd00082">
    <property type="entry name" value="HisKA"/>
    <property type="match status" value="1"/>
</dbReference>
<dbReference type="GO" id="GO:0005886">
    <property type="term" value="C:plasma membrane"/>
    <property type="evidence" value="ECO:0007669"/>
    <property type="project" value="UniProtKB-SubCell"/>
</dbReference>
<dbReference type="NCBIfam" id="TIGR00229">
    <property type="entry name" value="sensory_box"/>
    <property type="match status" value="1"/>
</dbReference>
<dbReference type="InterPro" id="IPR003594">
    <property type="entry name" value="HATPase_dom"/>
</dbReference>
<organism evidence="17 18">
    <name type="scientific">Varunaivibrio sulfuroxidans</name>
    <dbReference type="NCBI Taxonomy" id="1773489"/>
    <lineage>
        <taxon>Bacteria</taxon>
        <taxon>Pseudomonadati</taxon>
        <taxon>Pseudomonadota</taxon>
        <taxon>Alphaproteobacteria</taxon>
        <taxon>Rhodospirillales</taxon>
        <taxon>Magnetovibrionaceae</taxon>
        <taxon>Varunaivibrio</taxon>
    </lineage>
</organism>
<dbReference type="Pfam" id="PF05231">
    <property type="entry name" value="MASE1"/>
    <property type="match status" value="1"/>
</dbReference>
<evidence type="ECO:0000259" key="16">
    <source>
        <dbReference type="PROSITE" id="PS50839"/>
    </source>
</evidence>
<evidence type="ECO:0000313" key="17">
    <source>
        <dbReference type="EMBL" id="TCS65132.1"/>
    </source>
</evidence>
<dbReference type="InterPro" id="IPR007895">
    <property type="entry name" value="MASE1"/>
</dbReference>
<dbReference type="PROSITE" id="PS50109">
    <property type="entry name" value="HIS_KIN"/>
    <property type="match status" value="1"/>
</dbReference>
<dbReference type="OrthoDB" id="9801651at2"/>
<dbReference type="InterPro" id="IPR000700">
    <property type="entry name" value="PAS-assoc_C"/>
</dbReference>
<dbReference type="GO" id="GO:0000155">
    <property type="term" value="F:phosphorelay sensor kinase activity"/>
    <property type="evidence" value="ECO:0007669"/>
    <property type="project" value="InterPro"/>
</dbReference>
<feature type="transmembrane region" description="Helical" evidence="12">
    <location>
        <begin position="196"/>
        <end position="215"/>
    </location>
</feature>
<dbReference type="Pfam" id="PF03924">
    <property type="entry name" value="CHASE"/>
    <property type="match status" value="1"/>
</dbReference>
<evidence type="ECO:0000256" key="10">
    <source>
        <dbReference type="ARBA" id="ARBA00023012"/>
    </source>
</evidence>
<dbReference type="EC" id="2.7.13.3" evidence="3"/>
<dbReference type="Pfam" id="PF00512">
    <property type="entry name" value="HisKA"/>
    <property type="match status" value="1"/>
</dbReference>
<feature type="transmembrane region" description="Helical" evidence="12">
    <location>
        <begin position="161"/>
        <end position="184"/>
    </location>
</feature>
<accession>A0A4R3JGS1</accession>
<dbReference type="AlphaFoldDB" id="A0A4R3JGS1"/>
<dbReference type="Pfam" id="PF02518">
    <property type="entry name" value="HATPase_c"/>
    <property type="match status" value="1"/>
</dbReference>
<feature type="transmembrane region" description="Helical" evidence="12">
    <location>
        <begin position="502"/>
        <end position="522"/>
    </location>
</feature>
<evidence type="ECO:0000256" key="4">
    <source>
        <dbReference type="ARBA" id="ARBA00022475"/>
    </source>
</evidence>
<dbReference type="InterPro" id="IPR005467">
    <property type="entry name" value="His_kinase_dom"/>
</dbReference>
<dbReference type="Gene3D" id="3.30.565.10">
    <property type="entry name" value="Histidine kinase-like ATPase, C-terminal domain"/>
    <property type="match status" value="1"/>
</dbReference>
<evidence type="ECO:0000259" key="14">
    <source>
        <dbReference type="PROSITE" id="PS50112"/>
    </source>
</evidence>
<evidence type="ECO:0000256" key="3">
    <source>
        <dbReference type="ARBA" id="ARBA00012438"/>
    </source>
</evidence>
<dbReference type="PROSITE" id="PS50839">
    <property type="entry name" value="CHASE"/>
    <property type="match status" value="1"/>
</dbReference>
<dbReference type="InterPro" id="IPR036097">
    <property type="entry name" value="HisK_dim/P_sf"/>
</dbReference>
<dbReference type="InterPro" id="IPR003661">
    <property type="entry name" value="HisK_dim/P_dom"/>
</dbReference>
<dbReference type="InterPro" id="IPR036890">
    <property type="entry name" value="HATPase_C_sf"/>
</dbReference>
<feature type="transmembrane region" description="Helical" evidence="12">
    <location>
        <begin position="84"/>
        <end position="105"/>
    </location>
</feature>
<dbReference type="SMART" id="SM00388">
    <property type="entry name" value="HisKA"/>
    <property type="match status" value="1"/>
</dbReference>
<dbReference type="FunFam" id="1.10.287.130:FF:000001">
    <property type="entry name" value="Two-component sensor histidine kinase"/>
    <property type="match status" value="1"/>
</dbReference>
<evidence type="ECO:0000256" key="11">
    <source>
        <dbReference type="ARBA" id="ARBA00023136"/>
    </source>
</evidence>
<evidence type="ECO:0000256" key="6">
    <source>
        <dbReference type="ARBA" id="ARBA00022679"/>
    </source>
</evidence>
<keyword evidence="7 12" id="KW-0812">Transmembrane</keyword>
<evidence type="ECO:0000256" key="8">
    <source>
        <dbReference type="ARBA" id="ARBA00022777"/>
    </source>
</evidence>
<comment type="caution">
    <text evidence="17">The sequence shown here is derived from an EMBL/GenBank/DDBJ whole genome shotgun (WGS) entry which is preliminary data.</text>
</comment>
<evidence type="ECO:0000313" key="18">
    <source>
        <dbReference type="Proteomes" id="UP000295304"/>
    </source>
</evidence>
<dbReference type="SUPFAM" id="SSF55785">
    <property type="entry name" value="PYP-like sensor domain (PAS domain)"/>
    <property type="match status" value="1"/>
</dbReference>
<keyword evidence="9 12" id="KW-1133">Transmembrane helix</keyword>
<dbReference type="EMBL" id="SLZW01000001">
    <property type="protein sequence ID" value="TCS65132.1"/>
    <property type="molecule type" value="Genomic_DNA"/>
</dbReference>
<name>A0A4R3JGS1_9PROT</name>
<evidence type="ECO:0000256" key="5">
    <source>
        <dbReference type="ARBA" id="ARBA00022553"/>
    </source>
</evidence>
<evidence type="ECO:0000259" key="13">
    <source>
        <dbReference type="PROSITE" id="PS50109"/>
    </source>
</evidence>